<dbReference type="EMBL" id="JACHIP010000003">
    <property type="protein sequence ID" value="MBB5057958.1"/>
    <property type="molecule type" value="Genomic_DNA"/>
</dbReference>
<dbReference type="PANTHER" id="PTHR16026:SF0">
    <property type="entry name" value="CARTILAGE ACIDIC PROTEIN 1"/>
    <property type="match status" value="1"/>
</dbReference>
<gene>
    <name evidence="3" type="ORF">HDF16_002664</name>
</gene>
<dbReference type="AlphaFoldDB" id="A0A7W7ZDX1"/>
<comment type="caution">
    <text evidence="3">The sequence shown here is derived from an EMBL/GenBank/DDBJ whole genome shotgun (WGS) entry which is preliminary data.</text>
</comment>
<reference evidence="3 4" key="1">
    <citation type="submission" date="2020-08" db="EMBL/GenBank/DDBJ databases">
        <title>Genomic Encyclopedia of Type Strains, Phase IV (KMG-V): Genome sequencing to study the core and pangenomes of soil and plant-associated prokaryotes.</title>
        <authorList>
            <person name="Whitman W."/>
        </authorList>
    </citation>
    <scope>NUCLEOTIDE SEQUENCE [LARGE SCALE GENOMIC DNA]</scope>
    <source>
        <strain evidence="3 4">M8UP14</strain>
    </source>
</reference>
<accession>A0A7W7ZDX1</accession>
<dbReference type="Gene3D" id="2.130.10.130">
    <property type="entry name" value="Integrin alpha, N-terminal"/>
    <property type="match status" value="3"/>
</dbReference>
<dbReference type="InterPro" id="IPR011519">
    <property type="entry name" value="UnbV_ASPIC"/>
</dbReference>
<dbReference type="Pfam" id="PF07593">
    <property type="entry name" value="UnbV_ASPIC"/>
    <property type="match status" value="1"/>
</dbReference>
<dbReference type="PANTHER" id="PTHR16026">
    <property type="entry name" value="CARTILAGE ACIDIC PROTEIN 1"/>
    <property type="match status" value="1"/>
</dbReference>
<proteinExistence type="predicted"/>
<dbReference type="InterPro" id="IPR028994">
    <property type="entry name" value="Integrin_alpha_N"/>
</dbReference>
<dbReference type="SUPFAM" id="SSF69318">
    <property type="entry name" value="Integrin alpha N-terminal domain"/>
    <property type="match status" value="1"/>
</dbReference>
<dbReference type="InterPro" id="IPR013517">
    <property type="entry name" value="FG-GAP"/>
</dbReference>
<dbReference type="RefSeq" id="WP_184217150.1">
    <property type="nucleotide sequence ID" value="NZ_JACHIP010000003.1"/>
</dbReference>
<keyword evidence="1" id="KW-0732">Signal</keyword>
<dbReference type="PROSITE" id="PS51257">
    <property type="entry name" value="PROKAR_LIPOPROTEIN"/>
    <property type="match status" value="1"/>
</dbReference>
<evidence type="ECO:0000256" key="1">
    <source>
        <dbReference type="ARBA" id="ARBA00022729"/>
    </source>
</evidence>
<feature type="domain" description="ASPIC/UnbV" evidence="2">
    <location>
        <begin position="507"/>
        <end position="572"/>
    </location>
</feature>
<protein>
    <recommendedName>
        <fullName evidence="2">ASPIC/UnbV domain-containing protein</fullName>
    </recommendedName>
</protein>
<evidence type="ECO:0000259" key="2">
    <source>
        <dbReference type="Pfam" id="PF07593"/>
    </source>
</evidence>
<name>A0A7W7ZDX1_9BACT</name>
<evidence type="ECO:0000313" key="3">
    <source>
        <dbReference type="EMBL" id="MBB5057958.1"/>
    </source>
</evidence>
<organism evidence="3 4">
    <name type="scientific">Granulicella aggregans</name>
    <dbReference type="NCBI Taxonomy" id="474949"/>
    <lineage>
        <taxon>Bacteria</taxon>
        <taxon>Pseudomonadati</taxon>
        <taxon>Acidobacteriota</taxon>
        <taxon>Terriglobia</taxon>
        <taxon>Terriglobales</taxon>
        <taxon>Acidobacteriaceae</taxon>
        <taxon>Granulicella</taxon>
    </lineage>
</organism>
<evidence type="ECO:0000313" key="4">
    <source>
        <dbReference type="Proteomes" id="UP000540989"/>
    </source>
</evidence>
<keyword evidence="4" id="KW-1185">Reference proteome</keyword>
<dbReference type="Pfam" id="PF13517">
    <property type="entry name" value="FG-GAP_3"/>
    <property type="match status" value="4"/>
</dbReference>
<dbReference type="Proteomes" id="UP000540989">
    <property type="component" value="Unassembled WGS sequence"/>
</dbReference>
<sequence>MLRTLFSRRNFLASLIAASCERLFGQAAGMSSGGSKAQSRLPPTGGVYSKFTDIAAQAGLNAVMVYGGEKQIKFIIESMGGGCAFLDYDNDGWMDIFLLGGSRLEGSPAGASNRLYRNNRDGTFIDVTAHAGLLDSGWACGVCVGDYDNDGFEDIFCTYYGHNKLYRNNGDGTFTDVTKASGLFDATTRFGTGCSFFDYNRDGHLDLFVANYVEFDLQHPPIPTMENPTCTYEGTQVYCGPRGLKAGRHSLYRNNGNGTFTDVSEASGIAKHRGSYGMTAVTADFDNDGWPDIFLACDSTPSLLLMNNRDGTFREEGFDRGVAVSGEGFEQAGMGVGVGDPGLNGSTSLLVTHFQKEASGLYLNDGKAQFADITMDSRLGVETSYVGWGAAVADFDNDGLPDLFWVTGNVYPEIEKKYPQYPFKGPRILFRNRGDGTFEELTNECGPAISQLHASRGVAIGDFDNDGDLDILIMNVNETPSLLRNDAPPGNHWIKIKLIGTTSNRSAIGSRVIVHYAGKAQMQQVLSQSSYLSCNDPRLHFGLGAAREADVHVLWPGGREEKLGKIAVDRLITVKEGSGIVPNLSHALK</sequence>
<dbReference type="InterPro" id="IPR027039">
    <property type="entry name" value="Crtac1"/>
</dbReference>